<organism evidence="1">
    <name type="scientific">viral metagenome</name>
    <dbReference type="NCBI Taxonomy" id="1070528"/>
    <lineage>
        <taxon>unclassified sequences</taxon>
        <taxon>metagenomes</taxon>
        <taxon>organismal metagenomes</taxon>
    </lineage>
</organism>
<dbReference type="EMBL" id="MN740254">
    <property type="protein sequence ID" value="QHT96157.1"/>
    <property type="molecule type" value="Genomic_DNA"/>
</dbReference>
<sequence length="67" mass="6971">MLALATGVGAFGGFPAAPPQFVELTKNEMVQWALIFVLLYQGGAGQDPKLAALITAAIFALHKALSN</sequence>
<dbReference type="AlphaFoldDB" id="A0A6C0IWE2"/>
<evidence type="ECO:0000313" key="1">
    <source>
        <dbReference type="EMBL" id="QHT96157.1"/>
    </source>
</evidence>
<protein>
    <submittedName>
        <fullName evidence="1">Uncharacterized protein</fullName>
    </submittedName>
</protein>
<accession>A0A6C0IWE2</accession>
<reference evidence="1" key="1">
    <citation type="journal article" date="2020" name="Nature">
        <title>Giant virus diversity and host interactions through global metagenomics.</title>
        <authorList>
            <person name="Schulz F."/>
            <person name="Roux S."/>
            <person name="Paez-Espino D."/>
            <person name="Jungbluth S."/>
            <person name="Walsh D.A."/>
            <person name="Denef V.J."/>
            <person name="McMahon K.D."/>
            <person name="Konstantinidis K.T."/>
            <person name="Eloe-Fadrosh E.A."/>
            <person name="Kyrpides N.C."/>
            <person name="Woyke T."/>
        </authorList>
    </citation>
    <scope>NUCLEOTIDE SEQUENCE</scope>
    <source>
        <strain evidence="1">GVMAG-M-3300024302-11</strain>
    </source>
</reference>
<proteinExistence type="predicted"/>
<name>A0A6C0IWE2_9ZZZZ</name>